<reference evidence="3 4" key="1">
    <citation type="submission" date="2016-12" db="EMBL/GenBank/DDBJ databases">
        <title>Trade-off between light-utilization and light-protection in marine flavobacteria.</title>
        <authorList>
            <person name="Kumagai Y."/>
            <person name="Yoshizawa S."/>
            <person name="Kogure K."/>
            <person name="Iwasaki W."/>
        </authorList>
    </citation>
    <scope>NUCLEOTIDE SEQUENCE [LARGE SCALE GENOMIC DNA]</scope>
    <source>
        <strain evidence="3 4">NBRC 108759</strain>
    </source>
</reference>
<dbReference type="Pfam" id="PF13648">
    <property type="entry name" value="Lipocalin_4"/>
    <property type="match status" value="1"/>
</dbReference>
<comment type="caution">
    <text evidence="3">The sequence shown here is derived from an EMBL/GenBank/DDBJ whole genome shotgun (WGS) entry which is preliminary data.</text>
</comment>
<sequence length="155" mass="18511">MKTKIIIFTVFVFCSCLLSENSFGQEVEQQITTEDLIGKWKLDFNKTIKKVRIEDPEISNKILSKSLRRNRLSKFYKNKRLVFTDNGTLIEKNKIIPNKEFKWFLEGNKLNLTDERGKTLKFKIRKISSEQLVIKAIYKNKKRRPLFLIQYFNKI</sequence>
<evidence type="ECO:0000259" key="2">
    <source>
        <dbReference type="Pfam" id="PF13648"/>
    </source>
</evidence>
<gene>
    <name evidence="3" type="ORF">BTO18_05995</name>
</gene>
<dbReference type="RefSeq" id="WP_105015358.1">
    <property type="nucleotide sequence ID" value="NZ_MSCN01000001.1"/>
</dbReference>
<evidence type="ECO:0000313" key="3">
    <source>
        <dbReference type="EMBL" id="PQJ78763.1"/>
    </source>
</evidence>
<proteinExistence type="predicted"/>
<name>A0A2S7WMF1_9FLAO</name>
<accession>A0A2S7WMF1</accession>
<feature type="domain" description="Lipocalin-like" evidence="2">
    <location>
        <begin position="36"/>
        <end position="134"/>
    </location>
</feature>
<evidence type="ECO:0000313" key="4">
    <source>
        <dbReference type="Proteomes" id="UP000238882"/>
    </source>
</evidence>
<evidence type="ECO:0000256" key="1">
    <source>
        <dbReference type="SAM" id="SignalP"/>
    </source>
</evidence>
<dbReference type="AlphaFoldDB" id="A0A2S7WMF1"/>
<dbReference type="EMBL" id="MSCN01000001">
    <property type="protein sequence ID" value="PQJ78763.1"/>
    <property type="molecule type" value="Genomic_DNA"/>
</dbReference>
<keyword evidence="1" id="KW-0732">Signal</keyword>
<dbReference type="PROSITE" id="PS51257">
    <property type="entry name" value="PROKAR_LIPOPROTEIN"/>
    <property type="match status" value="1"/>
</dbReference>
<keyword evidence="4" id="KW-1185">Reference proteome</keyword>
<feature type="chain" id="PRO_5015660248" description="Lipocalin-like domain-containing protein" evidence="1">
    <location>
        <begin position="25"/>
        <end position="155"/>
    </location>
</feature>
<protein>
    <recommendedName>
        <fullName evidence="2">Lipocalin-like domain-containing protein</fullName>
    </recommendedName>
</protein>
<feature type="signal peptide" evidence="1">
    <location>
        <begin position="1"/>
        <end position="24"/>
    </location>
</feature>
<organism evidence="3 4">
    <name type="scientific">Polaribacter porphyrae</name>
    <dbReference type="NCBI Taxonomy" id="1137780"/>
    <lineage>
        <taxon>Bacteria</taxon>
        <taxon>Pseudomonadati</taxon>
        <taxon>Bacteroidota</taxon>
        <taxon>Flavobacteriia</taxon>
        <taxon>Flavobacteriales</taxon>
        <taxon>Flavobacteriaceae</taxon>
    </lineage>
</organism>
<dbReference type="InterPro" id="IPR024311">
    <property type="entry name" value="Lipocalin-like"/>
</dbReference>
<dbReference type="Proteomes" id="UP000238882">
    <property type="component" value="Unassembled WGS sequence"/>
</dbReference>